<proteinExistence type="predicted"/>
<organism evidence="1 2">
    <name type="scientific">Mycena belliarum</name>
    <dbReference type="NCBI Taxonomy" id="1033014"/>
    <lineage>
        <taxon>Eukaryota</taxon>
        <taxon>Fungi</taxon>
        <taxon>Dikarya</taxon>
        <taxon>Basidiomycota</taxon>
        <taxon>Agaricomycotina</taxon>
        <taxon>Agaricomycetes</taxon>
        <taxon>Agaricomycetidae</taxon>
        <taxon>Agaricales</taxon>
        <taxon>Marasmiineae</taxon>
        <taxon>Mycenaceae</taxon>
        <taxon>Mycena</taxon>
    </lineage>
</organism>
<reference evidence="1" key="1">
    <citation type="submission" date="2023-03" db="EMBL/GenBank/DDBJ databases">
        <title>Massive genome expansion in bonnet fungi (Mycena s.s.) driven by repeated elements and novel gene families across ecological guilds.</title>
        <authorList>
            <consortium name="Lawrence Berkeley National Laboratory"/>
            <person name="Harder C.B."/>
            <person name="Miyauchi S."/>
            <person name="Viragh M."/>
            <person name="Kuo A."/>
            <person name="Thoen E."/>
            <person name="Andreopoulos B."/>
            <person name="Lu D."/>
            <person name="Skrede I."/>
            <person name="Drula E."/>
            <person name="Henrissat B."/>
            <person name="Morin E."/>
            <person name="Kohler A."/>
            <person name="Barry K."/>
            <person name="LaButti K."/>
            <person name="Morin E."/>
            <person name="Salamov A."/>
            <person name="Lipzen A."/>
            <person name="Mereny Z."/>
            <person name="Hegedus B."/>
            <person name="Baldrian P."/>
            <person name="Stursova M."/>
            <person name="Weitz H."/>
            <person name="Taylor A."/>
            <person name="Grigoriev I.V."/>
            <person name="Nagy L.G."/>
            <person name="Martin F."/>
            <person name="Kauserud H."/>
        </authorList>
    </citation>
    <scope>NUCLEOTIDE SEQUENCE</scope>
    <source>
        <strain evidence="1">CBHHK173m</strain>
    </source>
</reference>
<comment type="caution">
    <text evidence="1">The sequence shown here is derived from an EMBL/GenBank/DDBJ whole genome shotgun (WGS) entry which is preliminary data.</text>
</comment>
<evidence type="ECO:0000313" key="1">
    <source>
        <dbReference type="EMBL" id="KAJ7087995.1"/>
    </source>
</evidence>
<dbReference type="AlphaFoldDB" id="A0AAD6U2H0"/>
<gene>
    <name evidence="1" type="ORF">B0H15DRAFT_982589</name>
</gene>
<dbReference type="EMBL" id="JARJCN010000027">
    <property type="protein sequence ID" value="KAJ7087995.1"/>
    <property type="molecule type" value="Genomic_DNA"/>
</dbReference>
<evidence type="ECO:0000313" key="2">
    <source>
        <dbReference type="Proteomes" id="UP001222325"/>
    </source>
</evidence>
<sequence>MLPAHASMLFPSFRIMTLELWNSLPATTNAEEAMHWKIYAALGKFLALLEGLKGLYKFAEYYSQL</sequence>
<protein>
    <submittedName>
        <fullName evidence="1">Uncharacterized protein</fullName>
    </submittedName>
</protein>
<feature type="non-terminal residue" evidence="1">
    <location>
        <position position="65"/>
    </location>
</feature>
<keyword evidence="2" id="KW-1185">Reference proteome</keyword>
<accession>A0AAD6U2H0</accession>
<dbReference type="Proteomes" id="UP001222325">
    <property type="component" value="Unassembled WGS sequence"/>
</dbReference>
<name>A0AAD6U2H0_9AGAR</name>